<feature type="domain" description="Methyltransferase type 12" evidence="4">
    <location>
        <begin position="347"/>
        <end position="444"/>
    </location>
</feature>
<dbReference type="SMART" id="SM00028">
    <property type="entry name" value="TPR"/>
    <property type="match status" value="4"/>
</dbReference>
<keyword evidence="1 3" id="KW-0802">TPR repeat</keyword>
<dbReference type="InterPro" id="IPR029063">
    <property type="entry name" value="SAM-dependent_MTases_sf"/>
</dbReference>
<dbReference type="PANTHER" id="PTHR12558">
    <property type="entry name" value="CELL DIVISION CYCLE 16,23,27"/>
    <property type="match status" value="1"/>
</dbReference>
<evidence type="ECO:0000259" key="4">
    <source>
        <dbReference type="Pfam" id="PF08242"/>
    </source>
</evidence>
<dbReference type="CDD" id="cd02440">
    <property type="entry name" value="AdoMet_MTases"/>
    <property type="match status" value="1"/>
</dbReference>
<dbReference type="PROSITE" id="PS50005">
    <property type="entry name" value="TPR"/>
    <property type="match status" value="3"/>
</dbReference>
<gene>
    <name evidence="6" type="ORF">HAND00432_LOCUS38219</name>
    <name evidence="5" type="ORF">HAND1043_LOCUS23947</name>
</gene>
<dbReference type="EMBL" id="HBFK01039451">
    <property type="protein sequence ID" value="CAD8757433.1"/>
    <property type="molecule type" value="Transcribed_RNA"/>
</dbReference>
<dbReference type="InterPro" id="IPR013217">
    <property type="entry name" value="Methyltransf_12"/>
</dbReference>
<sequence length="532" mass="58772">MRISAPQKCLLKRRCQHGCHVEGNRESRTRSRGRCSGWSRQSELVRGFIFLCVTLLYMDAKPAQGLDIPVTAGKLKRAEELFLKGNAYLQDQDFGNAVLSYREALDADPKHADAWTNLGNAMSQAIPYSENQKKGLFNEAVKAYSTAVQLDSQHCEAYFNLGVLYHTHNRLDMSIPNYEKAIAIDPNHYDAISNLGSAKHKKGDLDGAVDLYQKSIEMIESGGTIMSDKAGTLSMLHYLLGQALSSLPPNRCLGSPCPERAAQQFRTSLRHNPNNEEAKHALSALISDPETTSASAAYVKSLFDEYAESFDKALVADLNYRAPQLLHEKVSEFVGSKPLPVFGVLFDAGCGTGLCGPLFRNMTRTLVGVDLSGEMIRKATERGLYDELVEGDLVESLNQYGASEGKHKGTYIDIVLAADVFVYIGALEQIFSACAASLNKGGIFAFTVERLEAPDAEAERAQVVNINEAPVSQEDYDRGWKLRFTGRFAHTRPYIAALAEEHGFRVHVHQDIVPRRDNGVDIQGHLLILEKN</sequence>
<protein>
    <recommendedName>
        <fullName evidence="4">Methyltransferase type 12 domain-containing protein</fullName>
    </recommendedName>
</protein>
<feature type="repeat" description="TPR" evidence="3">
    <location>
        <begin position="155"/>
        <end position="188"/>
    </location>
</feature>
<evidence type="ECO:0000256" key="3">
    <source>
        <dbReference type="PROSITE-ProRule" id="PRU00339"/>
    </source>
</evidence>
<organism evidence="6">
    <name type="scientific">Hemiselmis andersenii</name>
    <name type="common">Cryptophyte alga</name>
    <dbReference type="NCBI Taxonomy" id="464988"/>
    <lineage>
        <taxon>Eukaryota</taxon>
        <taxon>Cryptophyceae</taxon>
        <taxon>Cryptomonadales</taxon>
        <taxon>Hemiselmidaceae</taxon>
        <taxon>Hemiselmis</taxon>
    </lineage>
</organism>
<evidence type="ECO:0000313" key="6">
    <source>
        <dbReference type="EMBL" id="CAD8987206.1"/>
    </source>
</evidence>
<dbReference type="AlphaFoldDB" id="A0A6U5CXU1"/>
<dbReference type="Gene3D" id="3.40.50.150">
    <property type="entry name" value="Vaccinia Virus protein VP39"/>
    <property type="match status" value="1"/>
</dbReference>
<dbReference type="Gene3D" id="1.25.40.10">
    <property type="entry name" value="Tetratricopeptide repeat domain"/>
    <property type="match status" value="3"/>
</dbReference>
<feature type="repeat" description="TPR" evidence="3">
    <location>
        <begin position="189"/>
        <end position="222"/>
    </location>
</feature>
<dbReference type="Pfam" id="PF13414">
    <property type="entry name" value="TPR_11"/>
    <property type="match status" value="2"/>
</dbReference>
<dbReference type="InterPro" id="IPR011990">
    <property type="entry name" value="TPR-like_helical_dom_sf"/>
</dbReference>
<reference evidence="6" key="1">
    <citation type="submission" date="2021-01" db="EMBL/GenBank/DDBJ databases">
        <authorList>
            <person name="Corre E."/>
            <person name="Pelletier E."/>
            <person name="Niang G."/>
            <person name="Scheremetjew M."/>
            <person name="Finn R."/>
            <person name="Kale V."/>
            <person name="Holt S."/>
            <person name="Cochrane G."/>
            <person name="Meng A."/>
            <person name="Brown T."/>
            <person name="Cohen L."/>
        </authorList>
    </citation>
    <scope>NUCLEOTIDE SEQUENCE</scope>
    <source>
        <strain evidence="5">CCMP441</strain>
        <strain evidence="6">CCMP644</strain>
    </source>
</reference>
<accession>A0A6U5CXU1</accession>
<evidence type="ECO:0000313" key="5">
    <source>
        <dbReference type="EMBL" id="CAD8757433.1"/>
    </source>
</evidence>
<dbReference type="SUPFAM" id="SSF48452">
    <property type="entry name" value="TPR-like"/>
    <property type="match status" value="1"/>
</dbReference>
<dbReference type="Pfam" id="PF13431">
    <property type="entry name" value="TPR_17"/>
    <property type="match status" value="1"/>
</dbReference>
<dbReference type="PANTHER" id="PTHR12558:SF13">
    <property type="entry name" value="CELL DIVISION CYCLE PROTEIN 27 HOMOLOG"/>
    <property type="match status" value="1"/>
</dbReference>
<dbReference type="EMBL" id="HBFX01063313">
    <property type="protein sequence ID" value="CAD8987206.1"/>
    <property type="molecule type" value="Transcribed_RNA"/>
</dbReference>
<evidence type="ECO:0000256" key="1">
    <source>
        <dbReference type="ARBA" id="ARBA00022803"/>
    </source>
</evidence>
<dbReference type="PROSITE" id="PS50293">
    <property type="entry name" value="TPR_REGION"/>
    <property type="match status" value="1"/>
</dbReference>
<name>A0A6U5CXU1_HEMAN</name>
<comment type="similarity">
    <text evidence="2">Belongs to the APC3/CDC27 family.</text>
</comment>
<evidence type="ECO:0000256" key="2">
    <source>
        <dbReference type="ARBA" id="ARBA00038210"/>
    </source>
</evidence>
<dbReference type="InterPro" id="IPR019734">
    <property type="entry name" value="TPR_rpt"/>
</dbReference>
<proteinExistence type="inferred from homology"/>
<dbReference type="Pfam" id="PF08242">
    <property type="entry name" value="Methyltransf_12"/>
    <property type="match status" value="1"/>
</dbReference>
<feature type="repeat" description="TPR" evidence="3">
    <location>
        <begin position="78"/>
        <end position="111"/>
    </location>
</feature>
<dbReference type="SUPFAM" id="SSF53335">
    <property type="entry name" value="S-adenosyl-L-methionine-dependent methyltransferases"/>
    <property type="match status" value="1"/>
</dbReference>